<reference evidence="2 3" key="1">
    <citation type="journal article" date="2014" name="Genome Announc.">
        <title>Draft genome sequences of six enterohepatic helicobacter species isolated from humans and one from rhesus macaques.</title>
        <authorList>
            <person name="Shen Z."/>
            <person name="Sheh A."/>
            <person name="Young S.K."/>
            <person name="Abouelliel A."/>
            <person name="Ward D.V."/>
            <person name="Earl A.M."/>
            <person name="Fox J.G."/>
        </authorList>
    </citation>
    <scope>NUCLEOTIDE SEQUENCE [LARGE SCALE GENOMIC DNA]</scope>
    <source>
        <strain evidence="2 3">MIT 99-5501</strain>
    </source>
</reference>
<keyword evidence="1" id="KW-0812">Transmembrane</keyword>
<organism evidence="2 3">
    <name type="scientific">Helicobacter macacae MIT 99-5501</name>
    <dbReference type="NCBI Taxonomy" id="1357400"/>
    <lineage>
        <taxon>Bacteria</taxon>
        <taxon>Pseudomonadati</taxon>
        <taxon>Campylobacterota</taxon>
        <taxon>Epsilonproteobacteria</taxon>
        <taxon>Campylobacterales</taxon>
        <taxon>Helicobacteraceae</taxon>
        <taxon>Helicobacter</taxon>
    </lineage>
</organism>
<keyword evidence="1" id="KW-1133">Transmembrane helix</keyword>
<accession>V8C7X6</accession>
<feature type="transmembrane region" description="Helical" evidence="1">
    <location>
        <begin position="12"/>
        <end position="33"/>
    </location>
</feature>
<dbReference type="RefSeq" id="WP_023928418.1">
    <property type="nucleotide sequence ID" value="NZ_KI669455.1"/>
</dbReference>
<evidence type="ECO:0000313" key="3">
    <source>
        <dbReference type="Proteomes" id="UP000018731"/>
    </source>
</evidence>
<dbReference type="eggNOG" id="COG2911">
    <property type="taxonomic scope" value="Bacteria"/>
</dbReference>
<evidence type="ECO:0000256" key="1">
    <source>
        <dbReference type="SAM" id="Phobius"/>
    </source>
</evidence>
<keyword evidence="1" id="KW-0472">Membrane</keyword>
<keyword evidence="3" id="KW-1185">Reference proteome</keyword>
<dbReference type="HOGENOM" id="CLU_024686_1_0_7"/>
<evidence type="ECO:0000313" key="2">
    <source>
        <dbReference type="EMBL" id="ETD22861.1"/>
    </source>
</evidence>
<dbReference type="Proteomes" id="UP000018731">
    <property type="component" value="Unassembled WGS sequence"/>
</dbReference>
<dbReference type="EMBL" id="AZJI01000007">
    <property type="protein sequence ID" value="ETD22861.1"/>
    <property type="molecule type" value="Genomic_DNA"/>
</dbReference>
<dbReference type="OrthoDB" id="5328582at2"/>
<comment type="caution">
    <text evidence="2">The sequence shown here is derived from an EMBL/GenBank/DDBJ whole genome shotgun (WGS) entry which is preliminary data.</text>
</comment>
<dbReference type="AlphaFoldDB" id="V8C7X6"/>
<protein>
    <submittedName>
        <fullName evidence="2">Uncharacterized protein</fullName>
    </submittedName>
</protein>
<sequence>MALRILKWFAGIVVGLLLLVYVLVFSPIGNFIFKPVVQSQIDKYSPVPLTLSTFSVGLTGLDIVIKNEPKLEITLKGDYNLFTLNIDTALNINASDISLFDEVAGMPLSGAFVLEASAKGKVFGALSAEAHSNIAKSKTDIKVELQNLNPLKIYADIVHLELAEVLAMIGQKPYIEGVLSLDADIVGNENMEFSGKNILEIKQGDFSQRLIAKDFGIQVPKTTFTIRQESIFDKKDIKQDFVFDSNVGKITLSSTSNIESFDTKGVYSIVLSDISAFTPLLGMKVRGALRTEGSIEGGLENILIAGKTDIADSASTYSANIVKSALAKVRFDTQNLRIEKLLYMIYQPQYISASVGGKAEAWDFDKGISTQANFSLKGVTSNPVIKKEFDLDMPNTPFNANLSAKLDKGVGNANLIFDSNLARLNVPNIAIDLHKGAYSSPYSAILPDLKKLKFATKIELVGKFEANGDFALSENLKATFHTKSLGGNVDAELNGDNFNAKIKEVDLDSVLSMAQIQKVFSSKVNGDLVYNTASEKGTLKARLDNGRFLKNQLTDALKQYAKFDATGLVFNNISLNSDINKMVLNSALNMQSGDFSLSGQNIITDLEKSTINAKLKTTLKKDTLGIKLSGNLTSPKVELDLGELLKSRLGNEVQKSVGKEIEKALDKHIDEGAKKEIGNTLKKLFR</sequence>
<gene>
    <name evidence="2" type="ORF">HMPREF2086_01660</name>
</gene>
<name>V8C7X6_9HELI</name>
<proteinExistence type="predicted"/>
<dbReference type="PATRIC" id="fig|1357400.3.peg.2234"/>
<dbReference type="STRING" id="1357400.HMPREF2086_01660"/>